<evidence type="ECO:0000313" key="2">
    <source>
        <dbReference type="Proteomes" id="UP000790377"/>
    </source>
</evidence>
<evidence type="ECO:0000313" key="1">
    <source>
        <dbReference type="EMBL" id="KAH7903293.1"/>
    </source>
</evidence>
<proteinExistence type="predicted"/>
<name>A0ACB7ZR61_9AGAM</name>
<gene>
    <name evidence="1" type="ORF">BJ138DRAFT_979277</name>
</gene>
<keyword evidence="2" id="KW-1185">Reference proteome</keyword>
<organism evidence="1 2">
    <name type="scientific">Hygrophoropsis aurantiaca</name>
    <dbReference type="NCBI Taxonomy" id="72124"/>
    <lineage>
        <taxon>Eukaryota</taxon>
        <taxon>Fungi</taxon>
        <taxon>Dikarya</taxon>
        <taxon>Basidiomycota</taxon>
        <taxon>Agaricomycotina</taxon>
        <taxon>Agaricomycetes</taxon>
        <taxon>Agaricomycetidae</taxon>
        <taxon>Boletales</taxon>
        <taxon>Coniophorineae</taxon>
        <taxon>Hygrophoropsidaceae</taxon>
        <taxon>Hygrophoropsis</taxon>
    </lineage>
</organism>
<reference evidence="1" key="1">
    <citation type="journal article" date="2021" name="New Phytol.">
        <title>Evolutionary innovations through gain and loss of genes in the ectomycorrhizal Boletales.</title>
        <authorList>
            <person name="Wu G."/>
            <person name="Miyauchi S."/>
            <person name="Morin E."/>
            <person name="Kuo A."/>
            <person name="Drula E."/>
            <person name="Varga T."/>
            <person name="Kohler A."/>
            <person name="Feng B."/>
            <person name="Cao Y."/>
            <person name="Lipzen A."/>
            <person name="Daum C."/>
            <person name="Hundley H."/>
            <person name="Pangilinan J."/>
            <person name="Johnson J."/>
            <person name="Barry K."/>
            <person name="LaButti K."/>
            <person name="Ng V."/>
            <person name="Ahrendt S."/>
            <person name="Min B."/>
            <person name="Choi I.G."/>
            <person name="Park H."/>
            <person name="Plett J.M."/>
            <person name="Magnuson J."/>
            <person name="Spatafora J.W."/>
            <person name="Nagy L.G."/>
            <person name="Henrissat B."/>
            <person name="Grigoriev I.V."/>
            <person name="Yang Z.L."/>
            <person name="Xu J."/>
            <person name="Martin F.M."/>
        </authorList>
    </citation>
    <scope>NUCLEOTIDE SEQUENCE</scope>
    <source>
        <strain evidence="1">ATCC 28755</strain>
    </source>
</reference>
<comment type="caution">
    <text evidence="1">The sequence shown here is derived from an EMBL/GenBank/DDBJ whole genome shotgun (WGS) entry which is preliminary data.</text>
</comment>
<dbReference type="EMBL" id="MU269071">
    <property type="protein sequence ID" value="KAH7903293.1"/>
    <property type="molecule type" value="Genomic_DNA"/>
</dbReference>
<dbReference type="Proteomes" id="UP000790377">
    <property type="component" value="Unassembled WGS sequence"/>
</dbReference>
<sequence length="135" mass="14603">LGWSIRRSTRAGRKIPENSKEVLQKAFLRMAFVIKNEDIPSALIVNSDQTQLVLAQGCHMTYAPTGAKQVATVGAEEKRAITLLVSISNNGSMLPFQTIHKGSTSGSLPSKDALGYSESIAAGFGFEPSKTKTYW</sequence>
<feature type="non-terminal residue" evidence="1">
    <location>
        <position position="1"/>
    </location>
</feature>
<protein>
    <submittedName>
        <fullName evidence="1">Uncharacterized protein</fullName>
    </submittedName>
</protein>
<accession>A0ACB7ZR61</accession>
<feature type="non-terminal residue" evidence="1">
    <location>
        <position position="135"/>
    </location>
</feature>